<dbReference type="AlphaFoldDB" id="A0A2C8ZK29"/>
<protein>
    <recommendedName>
        <fullName evidence="3">Cytoplasmic protein</fullName>
    </recommendedName>
</protein>
<dbReference type="InterPro" id="IPR011051">
    <property type="entry name" value="RmlC_Cupin_sf"/>
</dbReference>
<gene>
    <name evidence="1" type="ORF">SAMN06296378_1509</name>
</gene>
<name>A0A2C8ZK29_9MICO</name>
<dbReference type="RefSeq" id="WP_097060623.1">
    <property type="nucleotide sequence ID" value="NZ_BMLC01000001.1"/>
</dbReference>
<evidence type="ECO:0000313" key="1">
    <source>
        <dbReference type="EMBL" id="SOE65149.1"/>
    </source>
</evidence>
<proteinExistence type="predicted"/>
<sequence>MDDMDPTISNPEFYRTLWENDDVRVLEYLDAPGDETTAHRHPNSVMITLTDFDRQLSIGGTTRDVTLAAGAAVWLPTQTHSGRNTGATATHTILIELKNSTGTGEPGVLGPAT</sequence>
<accession>A0A2C8ZK29</accession>
<dbReference type="EMBL" id="OCST01000003">
    <property type="protein sequence ID" value="SOE65149.1"/>
    <property type="molecule type" value="Genomic_DNA"/>
</dbReference>
<dbReference type="Proteomes" id="UP000219440">
    <property type="component" value="Unassembled WGS sequence"/>
</dbReference>
<evidence type="ECO:0000313" key="2">
    <source>
        <dbReference type="Proteomes" id="UP000219440"/>
    </source>
</evidence>
<keyword evidence="2" id="KW-1185">Reference proteome</keyword>
<evidence type="ECO:0008006" key="3">
    <source>
        <dbReference type="Google" id="ProtNLM"/>
    </source>
</evidence>
<organism evidence="1 2">
    <name type="scientific">Salinibacterium xinjiangense</name>
    <dbReference type="NCBI Taxonomy" id="386302"/>
    <lineage>
        <taxon>Bacteria</taxon>
        <taxon>Bacillati</taxon>
        <taxon>Actinomycetota</taxon>
        <taxon>Actinomycetes</taxon>
        <taxon>Micrococcales</taxon>
        <taxon>Microbacteriaceae</taxon>
        <taxon>Salinibacterium</taxon>
    </lineage>
</organism>
<reference evidence="1 2" key="1">
    <citation type="submission" date="2017-09" db="EMBL/GenBank/DDBJ databases">
        <authorList>
            <person name="Ehlers B."/>
            <person name="Leendertz F.H."/>
        </authorList>
    </citation>
    <scope>NUCLEOTIDE SEQUENCE [LARGE SCALE GENOMIC DNA]</scope>
    <source>
        <strain evidence="1 2">CGMCC 1.05381</strain>
    </source>
</reference>
<dbReference type="OrthoDB" id="7060081at2"/>
<dbReference type="Gene3D" id="2.60.120.10">
    <property type="entry name" value="Jelly Rolls"/>
    <property type="match status" value="1"/>
</dbReference>
<dbReference type="InterPro" id="IPR014710">
    <property type="entry name" value="RmlC-like_jellyroll"/>
</dbReference>
<dbReference type="SUPFAM" id="SSF51182">
    <property type="entry name" value="RmlC-like cupins"/>
    <property type="match status" value="1"/>
</dbReference>